<dbReference type="RefSeq" id="WP_077751516.1">
    <property type="nucleotide sequence ID" value="NZ_CP014782.1"/>
</dbReference>
<proteinExistence type="inferred from homology"/>
<evidence type="ECO:0000256" key="1">
    <source>
        <dbReference type="ARBA" id="ARBA00004301"/>
    </source>
</evidence>
<name>A0A1S6HL05_9GAMM</name>
<dbReference type="InterPro" id="IPR006972">
    <property type="entry name" value="BipB-like_C"/>
</dbReference>
<protein>
    <recommendedName>
        <fullName evidence="5">Translocator protein BipB-like C-terminal domain-containing protein</fullName>
    </recommendedName>
</protein>
<dbReference type="OrthoDB" id="6479672at2"/>
<evidence type="ECO:0000256" key="2">
    <source>
        <dbReference type="ARBA" id="ARBA00022870"/>
    </source>
</evidence>
<gene>
    <name evidence="6" type="ORF">Sps_01004</name>
</gene>
<feature type="domain" description="Translocator protein BipB-like C-terminal" evidence="5">
    <location>
        <begin position="98"/>
        <end position="484"/>
    </location>
</feature>
<dbReference type="Proteomes" id="UP000189545">
    <property type="component" value="Chromosome"/>
</dbReference>
<evidence type="ECO:0000256" key="4">
    <source>
        <dbReference type="ARBA" id="ARBA00035640"/>
    </source>
</evidence>
<dbReference type="Pfam" id="PF04888">
    <property type="entry name" value="SseC"/>
    <property type="match status" value="1"/>
</dbReference>
<organism evidence="6 7">
    <name type="scientific">Shewanella psychrophila</name>
    <dbReference type="NCBI Taxonomy" id="225848"/>
    <lineage>
        <taxon>Bacteria</taxon>
        <taxon>Pseudomonadati</taxon>
        <taxon>Pseudomonadota</taxon>
        <taxon>Gammaproteobacteria</taxon>
        <taxon>Alteromonadales</taxon>
        <taxon>Shewanellaceae</taxon>
        <taxon>Shewanella</taxon>
    </lineage>
</organism>
<dbReference type="AlphaFoldDB" id="A0A1S6HL05"/>
<evidence type="ECO:0000313" key="6">
    <source>
        <dbReference type="EMBL" id="AQS36193.1"/>
    </source>
</evidence>
<dbReference type="EMBL" id="CP014782">
    <property type="protein sequence ID" value="AQS36193.1"/>
    <property type="molecule type" value="Genomic_DNA"/>
</dbReference>
<dbReference type="NCBIfam" id="NF011889">
    <property type="entry name" value="PRK15362.1"/>
    <property type="match status" value="1"/>
</dbReference>
<evidence type="ECO:0000259" key="5">
    <source>
        <dbReference type="Pfam" id="PF04888"/>
    </source>
</evidence>
<comment type="subcellular location">
    <subcellularLocation>
        <location evidence="1">Host membrane</location>
        <topology evidence="1">Multi-pass membrane protein</topology>
    </subcellularLocation>
</comment>
<dbReference type="STRING" id="225848.Sps_01004"/>
<comment type="similarity">
    <text evidence="4">Belongs to the SctE/SipB/YopB family.</text>
</comment>
<accession>A0A1S6HL05</accession>
<dbReference type="KEGG" id="spsw:Sps_01004"/>
<sequence>MSINSVVERGSENLNGSYGTARARDVAKASLPDWSRPAILNQTEHTDYHQGPVSMKEAEKALQRILTPFFDGTTSEVSGNHGTGRTLASLEKSSMDAMVLMAANLSISTFADTANSAMKASKIMTDTQEFLRDKKVKEYQEQLAKAIEQSDKAQKGGVFGAIFDWIVGAVEAIYGAIKLVEGALRCAVGDVAGGALEIAGGAAYLAAGVAGMVKAAAETAILCGADKEKCQSVIDVAGKVQLGCEIVGMALDIFQAGRAISATRSIAKGTETVMKEAAPKLVEGISKGSSEAVTSVAKEVGKQVAEQVTDQVIANLGKGLKEAAEQGGRQLASGVMDAFSKQAIEELVTRSVEEVGKQAIKKGIAVTAEEISKQVVKEVSHEVIKTAIKACMFTSLDVIRATAGAGKAITEGSIAIEKAKLQKQIEELILKQNFVEFCYDWYDKAKEQQMKTVKDLIDKQGDSLDGASKVISQSGAIQARIAGSTV</sequence>
<dbReference type="GO" id="GO:0033644">
    <property type="term" value="C:host cell membrane"/>
    <property type="evidence" value="ECO:0007669"/>
    <property type="project" value="UniProtKB-SubCell"/>
</dbReference>
<reference evidence="6 7" key="1">
    <citation type="submission" date="2016-03" db="EMBL/GenBank/DDBJ databases">
        <title>Complete genome sequence of Shewanella psychrophila WP2, a deep sea bacterium isolated from west Pacific sediment.</title>
        <authorList>
            <person name="Xu G."/>
            <person name="Jian H."/>
        </authorList>
    </citation>
    <scope>NUCLEOTIDE SEQUENCE [LARGE SCALE GENOMIC DNA]</scope>
    <source>
        <strain evidence="6 7">WP2</strain>
    </source>
</reference>
<evidence type="ECO:0000313" key="7">
    <source>
        <dbReference type="Proteomes" id="UP000189545"/>
    </source>
</evidence>
<keyword evidence="3" id="KW-0843">Virulence</keyword>
<keyword evidence="2" id="KW-1043">Host membrane</keyword>
<keyword evidence="7" id="KW-1185">Reference proteome</keyword>
<keyword evidence="2" id="KW-0472">Membrane</keyword>
<evidence type="ECO:0000256" key="3">
    <source>
        <dbReference type="ARBA" id="ARBA00023026"/>
    </source>
</evidence>